<evidence type="ECO:0000256" key="2">
    <source>
        <dbReference type="ARBA" id="ARBA00022679"/>
    </source>
</evidence>
<dbReference type="SMART" id="SM00825">
    <property type="entry name" value="PKS_KS"/>
    <property type="match status" value="1"/>
</dbReference>
<accession>A0ABP9U2V0</accession>
<dbReference type="InterPro" id="IPR014031">
    <property type="entry name" value="Ketoacyl_synth_C"/>
</dbReference>
<evidence type="ECO:0000313" key="5">
    <source>
        <dbReference type="EMBL" id="GAA5341557.1"/>
    </source>
</evidence>
<feature type="domain" description="Ketosynthase family 3 (KS3)" evidence="4">
    <location>
        <begin position="1"/>
        <end position="404"/>
    </location>
</feature>
<dbReference type="Proteomes" id="UP001498935">
    <property type="component" value="Unassembled WGS sequence"/>
</dbReference>
<dbReference type="Gene3D" id="3.40.47.10">
    <property type="match status" value="2"/>
</dbReference>
<comment type="similarity">
    <text evidence="1 3">Belongs to the thiolase-like superfamily. Beta-ketoacyl-ACP synthases family.</text>
</comment>
<evidence type="ECO:0000313" key="6">
    <source>
        <dbReference type="Proteomes" id="UP001498935"/>
    </source>
</evidence>
<protein>
    <submittedName>
        <fullName evidence="5">Beta-ketoacyl-[acyl-carrier-protein] synthase family protein</fullName>
    </submittedName>
</protein>
<evidence type="ECO:0000256" key="3">
    <source>
        <dbReference type="RuleBase" id="RU003694"/>
    </source>
</evidence>
<dbReference type="InterPro" id="IPR016039">
    <property type="entry name" value="Thiolase-like"/>
</dbReference>
<dbReference type="EMBL" id="BAABNP010000011">
    <property type="protein sequence ID" value="GAA5341557.1"/>
    <property type="molecule type" value="Genomic_DNA"/>
</dbReference>
<dbReference type="PANTHER" id="PTHR11712:SF336">
    <property type="entry name" value="3-OXOACYL-[ACYL-CARRIER-PROTEIN] SYNTHASE, MITOCHONDRIAL"/>
    <property type="match status" value="1"/>
</dbReference>
<organism evidence="5 6">
    <name type="scientific">Brevibacterium ammoniilyticum</name>
    <dbReference type="NCBI Taxonomy" id="1046555"/>
    <lineage>
        <taxon>Bacteria</taxon>
        <taxon>Bacillati</taxon>
        <taxon>Actinomycetota</taxon>
        <taxon>Actinomycetes</taxon>
        <taxon>Micrococcales</taxon>
        <taxon>Brevibacteriaceae</taxon>
        <taxon>Brevibacterium</taxon>
    </lineage>
</organism>
<gene>
    <name evidence="5" type="ORF">KACC15558_25980</name>
</gene>
<dbReference type="PROSITE" id="PS52004">
    <property type="entry name" value="KS3_2"/>
    <property type="match status" value="1"/>
</dbReference>
<dbReference type="Pfam" id="PF02801">
    <property type="entry name" value="Ketoacyl-synt_C"/>
    <property type="match status" value="1"/>
</dbReference>
<keyword evidence="6" id="KW-1185">Reference proteome</keyword>
<dbReference type="InterPro" id="IPR014030">
    <property type="entry name" value="Ketoacyl_synth_N"/>
</dbReference>
<dbReference type="SUPFAM" id="SSF53901">
    <property type="entry name" value="Thiolase-like"/>
    <property type="match status" value="2"/>
</dbReference>
<reference evidence="5 6" key="1">
    <citation type="submission" date="2024-02" db="EMBL/GenBank/DDBJ databases">
        <title>Characterization of antibiotic resistant novel bacterial strains and their environmental applications.</title>
        <authorList>
            <person name="Manzoor S."/>
            <person name="Abbas S."/>
            <person name="Arshad M."/>
            <person name="Li W.J."/>
            <person name="Ahmed I."/>
        </authorList>
    </citation>
    <scope>NUCLEOTIDE SEQUENCE [LARGE SCALE GENOMIC DNA]</scope>
    <source>
        <strain evidence="5 6">KACC 15558</strain>
    </source>
</reference>
<dbReference type="PANTHER" id="PTHR11712">
    <property type="entry name" value="POLYKETIDE SYNTHASE-RELATED"/>
    <property type="match status" value="1"/>
</dbReference>
<dbReference type="InterPro" id="IPR020841">
    <property type="entry name" value="PKS_Beta-ketoAc_synthase_dom"/>
</dbReference>
<dbReference type="NCBIfam" id="NF005589">
    <property type="entry name" value="PRK07314.1"/>
    <property type="match status" value="1"/>
</dbReference>
<evidence type="ECO:0000256" key="1">
    <source>
        <dbReference type="ARBA" id="ARBA00008467"/>
    </source>
</evidence>
<dbReference type="Pfam" id="PF00109">
    <property type="entry name" value="ketoacyl-synt"/>
    <property type="match status" value="1"/>
</dbReference>
<dbReference type="CDD" id="cd00834">
    <property type="entry name" value="KAS_I_II"/>
    <property type="match status" value="1"/>
</dbReference>
<sequence>MRVAMTGYGAVTPLGVDVSTLWSGLIEGRSGVRELDALDQVWARLPVRVAAPVTADLEETLGRVRARKLDRSQQLALIAADEAWRDAGLGDVDPDRLAVAVGTGVGGVQTLLDQDDLLESDGARRVAPRAVPMLMPNGASAQISIAYTAKAGVFTPTSACASGAEAIALGARLIQDGDADVVIAGGVEAAITPLTLAGFAQSQALAKPDGGPADRLSRPFDTDRRGFVLGEGAGIVILESESHVAARTGRVRTWLAGWGITSDAYHITGTEPGGLGQVRAIRKALAVGGLTVNDIDHVNAHATGTTIGDRAEAQALRDVFGEEMNVTAPKGALGHLVGGAGALEAIITARTIESGIIPPTANLQHIDPEVHLDIVKETRRTPVRGAISNSFGFGGQNVTLAICAASN</sequence>
<proteinExistence type="inferred from homology"/>
<comment type="caution">
    <text evidence="5">The sequence shown here is derived from an EMBL/GenBank/DDBJ whole genome shotgun (WGS) entry which is preliminary data.</text>
</comment>
<evidence type="ECO:0000259" key="4">
    <source>
        <dbReference type="PROSITE" id="PS52004"/>
    </source>
</evidence>
<name>A0ABP9U2V0_9MICO</name>
<keyword evidence="2 3" id="KW-0808">Transferase</keyword>
<dbReference type="InterPro" id="IPR000794">
    <property type="entry name" value="Beta-ketoacyl_synthase"/>
</dbReference>